<evidence type="ECO:0000313" key="3">
    <source>
        <dbReference type="Proteomes" id="UP001501243"/>
    </source>
</evidence>
<protein>
    <recommendedName>
        <fullName evidence="4">STAS/SEC14 domain-containing protein</fullName>
    </recommendedName>
</protein>
<name>A0ABP8QE77_9BACT</name>
<sequence length="171" mass="19146">MIISSIAELCVQFDKPLDLVRVAWVAGRSMRYFQQAFRQLREVITQLGASRVVLELNAMPDIPVYDQIWLSTTFMPALLKLPLKQVVVVLSARRVYNQQVVEGVLSASALNIRFDVQFFAQAEAAMAWLTDDSPRLPALLREWAGSCGASAPATDEVAEPRAPYNQPRRPD</sequence>
<keyword evidence="3" id="KW-1185">Reference proteome</keyword>
<accession>A0ABP8QE77</accession>
<feature type="region of interest" description="Disordered" evidence="1">
    <location>
        <begin position="148"/>
        <end position="171"/>
    </location>
</feature>
<evidence type="ECO:0000256" key="1">
    <source>
        <dbReference type="SAM" id="MobiDB-lite"/>
    </source>
</evidence>
<comment type="caution">
    <text evidence="2">The sequence shown here is derived from an EMBL/GenBank/DDBJ whole genome shotgun (WGS) entry which is preliminary data.</text>
</comment>
<evidence type="ECO:0008006" key="4">
    <source>
        <dbReference type="Google" id="ProtNLM"/>
    </source>
</evidence>
<evidence type="ECO:0000313" key="2">
    <source>
        <dbReference type="EMBL" id="GAA4501809.1"/>
    </source>
</evidence>
<organism evidence="2 3">
    <name type="scientific">Hymenobacter ginsengisoli</name>
    <dbReference type="NCBI Taxonomy" id="1051626"/>
    <lineage>
        <taxon>Bacteria</taxon>
        <taxon>Pseudomonadati</taxon>
        <taxon>Bacteroidota</taxon>
        <taxon>Cytophagia</taxon>
        <taxon>Cytophagales</taxon>
        <taxon>Hymenobacteraceae</taxon>
        <taxon>Hymenobacter</taxon>
    </lineage>
</organism>
<dbReference type="EMBL" id="BAABGQ010000006">
    <property type="protein sequence ID" value="GAA4501809.1"/>
    <property type="molecule type" value="Genomic_DNA"/>
</dbReference>
<gene>
    <name evidence="2" type="ORF">GCM10023172_24180</name>
</gene>
<dbReference type="Proteomes" id="UP001501243">
    <property type="component" value="Unassembled WGS sequence"/>
</dbReference>
<reference evidence="3" key="1">
    <citation type="journal article" date="2019" name="Int. J. Syst. Evol. Microbiol.">
        <title>The Global Catalogue of Microorganisms (GCM) 10K type strain sequencing project: providing services to taxonomists for standard genome sequencing and annotation.</title>
        <authorList>
            <consortium name="The Broad Institute Genomics Platform"/>
            <consortium name="The Broad Institute Genome Sequencing Center for Infectious Disease"/>
            <person name="Wu L."/>
            <person name="Ma J."/>
        </authorList>
    </citation>
    <scope>NUCLEOTIDE SEQUENCE [LARGE SCALE GENOMIC DNA]</scope>
    <source>
        <strain evidence="3">JCM 17841</strain>
    </source>
</reference>
<proteinExistence type="predicted"/>